<feature type="signal peptide" evidence="1">
    <location>
        <begin position="1"/>
        <end position="24"/>
    </location>
</feature>
<feature type="domain" description="DUF8094" evidence="2">
    <location>
        <begin position="42"/>
        <end position="317"/>
    </location>
</feature>
<protein>
    <recommendedName>
        <fullName evidence="2">DUF8094 domain-containing protein</fullName>
    </recommendedName>
</protein>
<dbReference type="Proteomes" id="UP001597391">
    <property type="component" value="Unassembled WGS sequence"/>
</dbReference>
<evidence type="ECO:0000259" key="2">
    <source>
        <dbReference type="Pfam" id="PF26366"/>
    </source>
</evidence>
<dbReference type="RefSeq" id="WP_377465260.1">
    <property type="nucleotide sequence ID" value="NZ_JBHUOP010000002.1"/>
</dbReference>
<evidence type="ECO:0000313" key="4">
    <source>
        <dbReference type="Proteomes" id="UP001597391"/>
    </source>
</evidence>
<dbReference type="InterPro" id="IPR058407">
    <property type="entry name" value="DUF8094"/>
</dbReference>
<evidence type="ECO:0000256" key="1">
    <source>
        <dbReference type="SAM" id="SignalP"/>
    </source>
</evidence>
<name>A0ABW5XCY5_9MICO</name>
<dbReference type="EMBL" id="JBHUOP010000002">
    <property type="protein sequence ID" value="MFD2839717.1"/>
    <property type="molecule type" value="Genomic_DNA"/>
</dbReference>
<proteinExistence type="predicted"/>
<gene>
    <name evidence="3" type="ORF">ACFSYH_03935</name>
</gene>
<comment type="caution">
    <text evidence="3">The sequence shown here is derived from an EMBL/GenBank/DDBJ whole genome shotgun (WGS) entry which is preliminary data.</text>
</comment>
<keyword evidence="4" id="KW-1185">Reference proteome</keyword>
<sequence>MTTTSHVNRTFSLTAVALSAALLAGCTPELPVPGAPPVEIETPVLTEVQGADIAAATGEVLTVADEAKEPEDLDTRVTGPALKIRKAEYKIAKSQDDDKAITELPSTLQSMFLTTTSTWPRTMFAVSDRPQNLEPERLLVYTQDSARDDYKLWAYLTLFPGTTVPMFPSSDAGTTLVTDREEGLQVTPTEALENYAALLKAGTKANKEKFDLEKDTFYTAIAERRTYLKEAAEQIEGSYTETFKVGEDWKALRTLDGGALVVGTIETSGTLKGEDGAVVTPSALEKAFLKKDAEAKNELTVKRSAVVAVYIPAKDNTDEQPRNIGRLMRTTGASIPD</sequence>
<organism evidence="3 4">
    <name type="scientific">Populibacterium corticicola</name>
    <dbReference type="NCBI Taxonomy" id="1812826"/>
    <lineage>
        <taxon>Bacteria</taxon>
        <taxon>Bacillati</taxon>
        <taxon>Actinomycetota</taxon>
        <taxon>Actinomycetes</taxon>
        <taxon>Micrococcales</taxon>
        <taxon>Jonesiaceae</taxon>
        <taxon>Populibacterium</taxon>
    </lineage>
</organism>
<evidence type="ECO:0000313" key="3">
    <source>
        <dbReference type="EMBL" id="MFD2839717.1"/>
    </source>
</evidence>
<keyword evidence="1" id="KW-0732">Signal</keyword>
<accession>A0ABW5XCY5</accession>
<reference evidence="4" key="1">
    <citation type="journal article" date="2019" name="Int. J. Syst. Evol. Microbiol.">
        <title>The Global Catalogue of Microorganisms (GCM) 10K type strain sequencing project: providing services to taxonomists for standard genome sequencing and annotation.</title>
        <authorList>
            <consortium name="The Broad Institute Genomics Platform"/>
            <consortium name="The Broad Institute Genome Sequencing Center for Infectious Disease"/>
            <person name="Wu L."/>
            <person name="Ma J."/>
        </authorList>
    </citation>
    <scope>NUCLEOTIDE SEQUENCE [LARGE SCALE GENOMIC DNA]</scope>
    <source>
        <strain evidence="4">KCTC 33576</strain>
    </source>
</reference>
<dbReference type="Pfam" id="PF26366">
    <property type="entry name" value="DUF8094"/>
    <property type="match status" value="1"/>
</dbReference>
<feature type="chain" id="PRO_5046482143" description="DUF8094 domain-containing protein" evidence="1">
    <location>
        <begin position="25"/>
        <end position="337"/>
    </location>
</feature>